<name>A0A8J5KU80_ZINOF</name>
<keyword evidence="3" id="KW-1185">Reference proteome</keyword>
<reference evidence="2 3" key="1">
    <citation type="submission" date="2020-08" db="EMBL/GenBank/DDBJ databases">
        <title>Plant Genome Project.</title>
        <authorList>
            <person name="Zhang R.-G."/>
        </authorList>
    </citation>
    <scope>NUCLEOTIDE SEQUENCE [LARGE SCALE GENOMIC DNA]</scope>
    <source>
        <tissue evidence="2">Rhizome</tissue>
    </source>
</reference>
<evidence type="ECO:0000313" key="3">
    <source>
        <dbReference type="Proteomes" id="UP000734854"/>
    </source>
</evidence>
<sequence length="304" mass="34001">MTSNPSGESYNPKRPGKNKHQWSTIEDAALIEALMQLNNAGDLRNKNEKGFRLGHGLKLQQMLETHGDAEQFRYKSLAYYEELSVIFGGDRASGKDAQVPADIVEEIDKVVVDNDESVKLTFDATDYVHVLQRLQHDVKEEPLSVEQLGFVRRVLEAFGDCFTEKHVPDVLINSLLIPDSLGILMPALALVYNDAAWMKNISPEKHLVHPSINDDLAKILGVQSLRNLSLVDEQTTRDLPCIDYASICELMAFYGDFQAASLTVVFEGTTLSIEEVCSLHLPPPWKVQGSALYYRLGMISGYFL</sequence>
<dbReference type="AlphaFoldDB" id="A0A8J5KU80"/>
<accession>A0A8J5KU80</accession>
<evidence type="ECO:0000313" key="2">
    <source>
        <dbReference type="EMBL" id="KAG6499688.1"/>
    </source>
</evidence>
<comment type="caution">
    <text evidence="2">The sequence shown here is derived from an EMBL/GenBank/DDBJ whole genome shotgun (WGS) entry which is preliminary data.</text>
</comment>
<gene>
    <name evidence="2" type="ORF">ZIOFF_039479</name>
</gene>
<dbReference type="PANTHER" id="PTHR46919">
    <property type="entry name" value="ZINC FINGER, C3HC4 TYPE (RING FINGER) FAMILY PROTEIN"/>
    <property type="match status" value="1"/>
</dbReference>
<organism evidence="2 3">
    <name type="scientific">Zingiber officinale</name>
    <name type="common">Ginger</name>
    <name type="synonym">Amomum zingiber</name>
    <dbReference type="NCBI Taxonomy" id="94328"/>
    <lineage>
        <taxon>Eukaryota</taxon>
        <taxon>Viridiplantae</taxon>
        <taxon>Streptophyta</taxon>
        <taxon>Embryophyta</taxon>
        <taxon>Tracheophyta</taxon>
        <taxon>Spermatophyta</taxon>
        <taxon>Magnoliopsida</taxon>
        <taxon>Liliopsida</taxon>
        <taxon>Zingiberales</taxon>
        <taxon>Zingiberaceae</taxon>
        <taxon>Zingiber</taxon>
    </lineage>
</organism>
<feature type="region of interest" description="Disordered" evidence="1">
    <location>
        <begin position="1"/>
        <end position="20"/>
    </location>
</feature>
<evidence type="ECO:0008006" key="4">
    <source>
        <dbReference type="Google" id="ProtNLM"/>
    </source>
</evidence>
<dbReference type="EMBL" id="JACMSC010000011">
    <property type="protein sequence ID" value="KAG6499688.1"/>
    <property type="molecule type" value="Genomic_DNA"/>
</dbReference>
<dbReference type="PANTHER" id="PTHR46919:SF2">
    <property type="entry name" value="SACSIN"/>
    <property type="match status" value="1"/>
</dbReference>
<protein>
    <recommendedName>
        <fullName evidence="4">Myb/SANT-like domain-containing protein</fullName>
    </recommendedName>
</protein>
<proteinExistence type="predicted"/>
<evidence type="ECO:0000256" key="1">
    <source>
        <dbReference type="SAM" id="MobiDB-lite"/>
    </source>
</evidence>
<dbReference type="Proteomes" id="UP000734854">
    <property type="component" value="Unassembled WGS sequence"/>
</dbReference>